<evidence type="ECO:0000256" key="12">
    <source>
        <dbReference type="ARBA" id="ARBA00029963"/>
    </source>
</evidence>
<evidence type="ECO:0000256" key="13">
    <source>
        <dbReference type="ARBA" id="ARBA00030794"/>
    </source>
</evidence>
<dbReference type="AlphaFoldDB" id="A0AAG5DMZ0"/>
<evidence type="ECO:0000259" key="20">
    <source>
        <dbReference type="PROSITE" id="PS51843"/>
    </source>
</evidence>
<evidence type="ECO:0000259" key="19">
    <source>
        <dbReference type="PROSITE" id="PS51030"/>
    </source>
</evidence>
<evidence type="ECO:0000256" key="7">
    <source>
        <dbReference type="ARBA" id="ARBA00023015"/>
    </source>
</evidence>
<name>A0AAG5DMZ0_ANOAO</name>
<dbReference type="GO" id="GO:0035076">
    <property type="term" value="P:ecdysone receptor signaling pathway"/>
    <property type="evidence" value="ECO:0007669"/>
    <property type="project" value="InterPro"/>
</dbReference>
<reference evidence="21" key="1">
    <citation type="submission" date="2024-04" db="UniProtKB">
        <authorList>
            <consortium name="EnsemblMetazoa"/>
        </authorList>
    </citation>
    <scope>IDENTIFICATION</scope>
    <source>
        <strain evidence="21">EBRO</strain>
    </source>
</reference>
<evidence type="ECO:0000256" key="1">
    <source>
        <dbReference type="ARBA" id="ARBA00004123"/>
    </source>
</evidence>
<feature type="compositionally biased region" description="Polar residues" evidence="18">
    <location>
        <begin position="167"/>
        <end position="189"/>
    </location>
</feature>
<dbReference type="InterPro" id="IPR001723">
    <property type="entry name" value="Nuclear_hrmn_rcpt"/>
</dbReference>
<dbReference type="SUPFAM" id="SSF57716">
    <property type="entry name" value="Glucocorticoid receptor-like (DNA-binding domain)"/>
    <property type="match status" value="1"/>
</dbReference>
<comment type="function">
    <text evidence="16">Receptor for ecdysone. Binds to ecdysone response elements (ECRES).</text>
</comment>
<evidence type="ECO:0000256" key="6">
    <source>
        <dbReference type="ARBA" id="ARBA00022833"/>
    </source>
</evidence>
<feature type="region of interest" description="Disordered" evidence="18">
    <location>
        <begin position="611"/>
        <end position="642"/>
    </location>
</feature>
<evidence type="ECO:0000256" key="2">
    <source>
        <dbReference type="ARBA" id="ARBA00008092"/>
    </source>
</evidence>
<feature type="compositionally biased region" description="Low complexity" evidence="18">
    <location>
        <begin position="614"/>
        <end position="623"/>
    </location>
</feature>
<keyword evidence="11 17" id="KW-0539">Nucleus</keyword>
<feature type="domain" description="Nuclear receptor" evidence="19">
    <location>
        <begin position="210"/>
        <end position="285"/>
    </location>
</feature>
<dbReference type="PRINTS" id="PR01283">
    <property type="entry name" value="ECDYSTEROIDR"/>
</dbReference>
<dbReference type="PRINTS" id="PR00398">
    <property type="entry name" value="STRDHORMONER"/>
</dbReference>
<evidence type="ECO:0000256" key="14">
    <source>
        <dbReference type="ARBA" id="ARBA00033003"/>
    </source>
</evidence>
<dbReference type="GO" id="GO:0004879">
    <property type="term" value="F:nuclear receptor activity"/>
    <property type="evidence" value="ECO:0007669"/>
    <property type="project" value="InterPro"/>
</dbReference>
<dbReference type="GO" id="GO:0045944">
    <property type="term" value="P:positive regulation of transcription by RNA polymerase II"/>
    <property type="evidence" value="ECO:0007669"/>
    <property type="project" value="TreeGrafter"/>
</dbReference>
<feature type="compositionally biased region" description="Low complexity" evidence="18">
    <location>
        <begin position="693"/>
        <end position="729"/>
    </location>
</feature>
<keyword evidence="10 17" id="KW-0675">Receptor</keyword>
<dbReference type="PROSITE" id="PS00031">
    <property type="entry name" value="NUCLEAR_REC_DBD_1"/>
    <property type="match status" value="1"/>
</dbReference>
<evidence type="ECO:0000256" key="5">
    <source>
        <dbReference type="ARBA" id="ARBA00022771"/>
    </source>
</evidence>
<dbReference type="InterPro" id="IPR000536">
    <property type="entry name" value="Nucl_hrmn_rcpt_lig-bd"/>
</dbReference>
<evidence type="ECO:0000256" key="17">
    <source>
        <dbReference type="RuleBase" id="RU004334"/>
    </source>
</evidence>
<dbReference type="GO" id="GO:0090575">
    <property type="term" value="C:RNA polymerase II transcription regulator complex"/>
    <property type="evidence" value="ECO:0007669"/>
    <property type="project" value="TreeGrafter"/>
</dbReference>
<dbReference type="InterPro" id="IPR035500">
    <property type="entry name" value="NHR-like_dom_sf"/>
</dbReference>
<dbReference type="PROSITE" id="PS51843">
    <property type="entry name" value="NR_LBD"/>
    <property type="match status" value="1"/>
</dbReference>
<evidence type="ECO:0000256" key="8">
    <source>
        <dbReference type="ARBA" id="ARBA00023125"/>
    </source>
</evidence>
<evidence type="ECO:0000256" key="4">
    <source>
        <dbReference type="ARBA" id="ARBA00022723"/>
    </source>
</evidence>
<evidence type="ECO:0000256" key="16">
    <source>
        <dbReference type="ARBA" id="ARBA00058948"/>
    </source>
</evidence>
<dbReference type="FunFam" id="3.30.50.10:FF:000031">
    <property type="entry name" value="Ecdysone receptor A1"/>
    <property type="match status" value="1"/>
</dbReference>
<dbReference type="GO" id="GO:0008270">
    <property type="term" value="F:zinc ion binding"/>
    <property type="evidence" value="ECO:0007669"/>
    <property type="project" value="UniProtKB-KW"/>
</dbReference>
<keyword evidence="5 17" id="KW-0863">Zinc-finger</keyword>
<keyword evidence="7 17" id="KW-0805">Transcription regulation</keyword>
<dbReference type="Pfam" id="PF00104">
    <property type="entry name" value="Hormone_recep"/>
    <property type="match status" value="1"/>
</dbReference>
<evidence type="ECO:0000256" key="18">
    <source>
        <dbReference type="SAM" id="MobiDB-lite"/>
    </source>
</evidence>
<dbReference type="InterPro" id="IPR041889">
    <property type="entry name" value="NR_LBD_EcR"/>
</dbReference>
<dbReference type="GO" id="GO:0000122">
    <property type="term" value="P:negative regulation of transcription by RNA polymerase II"/>
    <property type="evidence" value="ECO:0007669"/>
    <property type="project" value="TreeGrafter"/>
</dbReference>
<dbReference type="GO" id="GO:0030154">
    <property type="term" value="P:cell differentiation"/>
    <property type="evidence" value="ECO:0007669"/>
    <property type="project" value="TreeGrafter"/>
</dbReference>
<dbReference type="SUPFAM" id="SSF48508">
    <property type="entry name" value="Nuclear receptor ligand-binding domain"/>
    <property type="match status" value="1"/>
</dbReference>
<dbReference type="GO" id="GO:0000978">
    <property type="term" value="F:RNA polymerase II cis-regulatory region sequence-specific DNA binding"/>
    <property type="evidence" value="ECO:0007669"/>
    <property type="project" value="TreeGrafter"/>
</dbReference>
<sequence length="775" mass="83837">MMKRRWSNNGGFTALRMLDESSSEVTSSSAALVMSPGMTMSPTSLGSPEYNELEQLWGGYDENAYNGHSVLSNGNNGLGGGGGCGAVAANQLLMNGIMHGGQNGLNGMMNGIGIGPGGAVGPHGPNQASSNQIQQFVGNLISGMNHSQTIIPPLPSIIQNTIMNTPRSESVNSISSGREDLSPSSSLNGYTGDGSEAKKQKKGPTPRQQEELCLVCGDRASGYHYNALTCEGCKGFFRRSVTKNAVYCCKFGHACEMDMYMRRKCQECRLKKCLAVGMRPECVVPETQCAMKRKEKKAQKEKDKVPSSHPSSSPVSTTNSNYKSELLPVLMKCELPPTTAIPLLPEKLLNENRQRNIPLLTPNQMAVIYKLIWYQDGYEQPSEEDLKRIMINSPNEEEDPHEIHFRHITEITILTVQLIVEFAKGLPAFTKIPQEDQITLLKACSSEVMMLRMARRYDAETDSILFANNRSYTRDSYKMAGMADTIEDLLHFCRQMYTLTVDNVEYALLTAIVIFSDRPGLEKAELVETIQGYYIDTLRVYILNRHGGDPKCSVTFAKLLSILTELRTLGNQNSEMCFSLKLKNRKLPRFLEEIWDVQDIPPVGLARHQELVAQQQHQQQLHHQQPDNPNASSMVASTSSPSNLQQLEMAGQLQHLQQVHNNGTVTTLVVGASGTPNAPNTTIVAAATTNGTLNGSSSSSSSSSSSGASTSNRNSSTSNNTSSSGSSSNSGGGGSSSSSSNSSSSGSGSGTSSNSNNSTSNNGLLATVGMLDHHV</sequence>
<dbReference type="Proteomes" id="UP000075880">
    <property type="component" value="Unassembled WGS sequence"/>
</dbReference>
<dbReference type="EnsemblMetazoa" id="ENSAATROPT013532">
    <property type="protein sequence ID" value="ENSAATROPP012315"/>
    <property type="gene ID" value="ENSAATROPG010977"/>
</dbReference>
<evidence type="ECO:0000313" key="22">
    <source>
        <dbReference type="Proteomes" id="UP000075880"/>
    </source>
</evidence>
<dbReference type="PROSITE" id="PS51030">
    <property type="entry name" value="NUCLEAR_REC_DBD_2"/>
    <property type="match status" value="1"/>
</dbReference>
<dbReference type="PANTHER" id="PTHR24082">
    <property type="entry name" value="NUCLEAR HORMONE RECEPTOR"/>
    <property type="match status" value="1"/>
</dbReference>
<feature type="region of interest" description="Disordered" evidence="18">
    <location>
        <begin position="293"/>
        <end position="320"/>
    </location>
</feature>
<dbReference type="SMART" id="SM00430">
    <property type="entry name" value="HOLI"/>
    <property type="match status" value="1"/>
</dbReference>
<keyword evidence="8 17" id="KW-0238">DNA-binding</keyword>
<evidence type="ECO:0000256" key="9">
    <source>
        <dbReference type="ARBA" id="ARBA00023163"/>
    </source>
</evidence>
<dbReference type="InterPro" id="IPR003069">
    <property type="entry name" value="Ecdystd_rcpt"/>
</dbReference>
<dbReference type="PRINTS" id="PR00047">
    <property type="entry name" value="STROIDFINGER"/>
</dbReference>
<keyword evidence="22" id="KW-1185">Reference proteome</keyword>
<comment type="subcellular location">
    <subcellularLocation>
        <location evidence="1 17">Nucleus</location>
    </subcellularLocation>
</comment>
<dbReference type="CDD" id="cd07161">
    <property type="entry name" value="NR_DBD_EcR"/>
    <property type="match status" value="1"/>
</dbReference>
<dbReference type="SMART" id="SM00399">
    <property type="entry name" value="ZnF_C4"/>
    <property type="match status" value="1"/>
</dbReference>
<feature type="compositionally biased region" description="Low complexity" evidence="18">
    <location>
        <begin position="736"/>
        <end position="763"/>
    </location>
</feature>
<dbReference type="InterPro" id="IPR050234">
    <property type="entry name" value="Nuclear_hormone_rcpt_NR1"/>
</dbReference>
<dbReference type="CDD" id="cd06938">
    <property type="entry name" value="NR_LBD_EcR"/>
    <property type="match status" value="1"/>
</dbReference>
<keyword evidence="4 17" id="KW-0479">Metal-binding</keyword>
<organism evidence="21 22">
    <name type="scientific">Anopheles atroparvus</name>
    <name type="common">European mosquito</name>
    <dbReference type="NCBI Taxonomy" id="41427"/>
    <lineage>
        <taxon>Eukaryota</taxon>
        <taxon>Metazoa</taxon>
        <taxon>Ecdysozoa</taxon>
        <taxon>Arthropoda</taxon>
        <taxon>Hexapoda</taxon>
        <taxon>Insecta</taxon>
        <taxon>Pterygota</taxon>
        <taxon>Neoptera</taxon>
        <taxon>Endopterygota</taxon>
        <taxon>Diptera</taxon>
        <taxon>Nematocera</taxon>
        <taxon>Culicoidea</taxon>
        <taxon>Culicidae</taxon>
        <taxon>Anophelinae</taxon>
        <taxon>Anopheles</taxon>
    </lineage>
</organism>
<feature type="compositionally biased region" description="Low complexity" evidence="18">
    <location>
        <begin position="307"/>
        <end position="320"/>
    </location>
</feature>
<dbReference type="PANTHER" id="PTHR24082:SF507">
    <property type="entry name" value="BILE ACID RECEPTOR-RELATED"/>
    <property type="match status" value="1"/>
</dbReference>
<feature type="region of interest" description="Disordered" evidence="18">
    <location>
        <begin position="693"/>
        <end position="775"/>
    </location>
</feature>
<dbReference type="InterPro" id="IPR001628">
    <property type="entry name" value="Znf_hrmn_rcpt"/>
</dbReference>
<accession>A0AAG5DMZ0</accession>
<keyword evidence="9 17" id="KW-0804">Transcription</keyword>
<evidence type="ECO:0000256" key="15">
    <source>
        <dbReference type="ARBA" id="ARBA00033286"/>
    </source>
</evidence>
<protein>
    <recommendedName>
        <fullName evidence="3">Ecdysone receptor</fullName>
    </recommendedName>
    <alternativeName>
        <fullName evidence="12">20-hydroxy-ecdysone receptor</fullName>
    </alternativeName>
    <alternativeName>
        <fullName evidence="13">EcRH</fullName>
    </alternativeName>
    <alternativeName>
        <fullName evidence="14">Ecdysteroid receptor</fullName>
    </alternativeName>
    <alternativeName>
        <fullName evidence="15">Nuclear receptor subfamily 1 group H member 1</fullName>
    </alternativeName>
</protein>
<keyword evidence="6 17" id="KW-0862">Zinc</keyword>
<comment type="similarity">
    <text evidence="2">Belongs to the nuclear hormone receptor family. NR1 subfamily.</text>
</comment>
<dbReference type="Gene3D" id="3.30.50.10">
    <property type="entry name" value="Erythroid Transcription Factor GATA-1, subunit A"/>
    <property type="match status" value="1"/>
</dbReference>
<dbReference type="Gene3D" id="1.10.565.10">
    <property type="entry name" value="Retinoid X Receptor"/>
    <property type="match status" value="1"/>
</dbReference>
<dbReference type="InterPro" id="IPR013088">
    <property type="entry name" value="Znf_NHR/GATA"/>
</dbReference>
<evidence type="ECO:0000313" key="21">
    <source>
        <dbReference type="EnsemblMetazoa" id="ENSAATROPP012315"/>
    </source>
</evidence>
<feature type="domain" description="NR LBD" evidence="20">
    <location>
        <begin position="363"/>
        <end position="599"/>
    </location>
</feature>
<evidence type="ECO:0000256" key="11">
    <source>
        <dbReference type="ARBA" id="ARBA00023242"/>
    </source>
</evidence>
<dbReference type="Pfam" id="PF00105">
    <property type="entry name" value="zf-C4"/>
    <property type="match status" value="1"/>
</dbReference>
<dbReference type="FunFam" id="1.10.565.10:FF:000030">
    <property type="entry name" value="Ecdysone receptor (Isoform A)"/>
    <property type="match status" value="1"/>
</dbReference>
<feature type="region of interest" description="Disordered" evidence="18">
    <location>
        <begin position="167"/>
        <end position="205"/>
    </location>
</feature>
<proteinExistence type="inferred from homology"/>
<dbReference type="GO" id="GO:0035100">
    <property type="term" value="F:ecdysone binding"/>
    <property type="evidence" value="ECO:0007669"/>
    <property type="project" value="InterPro"/>
</dbReference>
<feature type="compositionally biased region" description="Low complexity" evidence="18">
    <location>
        <begin position="632"/>
        <end position="642"/>
    </location>
</feature>
<evidence type="ECO:0000256" key="3">
    <source>
        <dbReference type="ARBA" id="ARBA00022052"/>
    </source>
</evidence>
<evidence type="ECO:0000256" key="10">
    <source>
        <dbReference type="ARBA" id="ARBA00023170"/>
    </source>
</evidence>